<dbReference type="Gene3D" id="3.30.420.10">
    <property type="entry name" value="Ribonuclease H-like superfamily/Ribonuclease H"/>
    <property type="match status" value="1"/>
</dbReference>
<organism evidence="2 3">
    <name type="scientific">Frankliniella fusca</name>
    <dbReference type="NCBI Taxonomy" id="407009"/>
    <lineage>
        <taxon>Eukaryota</taxon>
        <taxon>Metazoa</taxon>
        <taxon>Ecdysozoa</taxon>
        <taxon>Arthropoda</taxon>
        <taxon>Hexapoda</taxon>
        <taxon>Insecta</taxon>
        <taxon>Pterygota</taxon>
        <taxon>Neoptera</taxon>
        <taxon>Paraneoptera</taxon>
        <taxon>Thysanoptera</taxon>
        <taxon>Terebrantia</taxon>
        <taxon>Thripoidea</taxon>
        <taxon>Thripidae</taxon>
        <taxon>Frankliniella</taxon>
    </lineage>
</organism>
<evidence type="ECO:0000313" key="3">
    <source>
        <dbReference type="Proteomes" id="UP001219518"/>
    </source>
</evidence>
<evidence type="ECO:0000313" key="2">
    <source>
        <dbReference type="EMBL" id="KAK3928273.1"/>
    </source>
</evidence>
<feature type="domain" description="Integrase catalytic" evidence="1">
    <location>
        <begin position="143"/>
        <end position="316"/>
    </location>
</feature>
<dbReference type="PANTHER" id="PTHR37984">
    <property type="entry name" value="PROTEIN CBG26694"/>
    <property type="match status" value="1"/>
</dbReference>
<dbReference type="Gene3D" id="2.40.70.10">
    <property type="entry name" value="Acid Proteases"/>
    <property type="match status" value="1"/>
</dbReference>
<gene>
    <name evidence="2" type="ORF">KUF71_000543</name>
</gene>
<dbReference type="PANTHER" id="PTHR37984:SF15">
    <property type="entry name" value="INTEGRASE CATALYTIC DOMAIN-CONTAINING PROTEIN"/>
    <property type="match status" value="1"/>
</dbReference>
<evidence type="ECO:0000259" key="1">
    <source>
        <dbReference type="PROSITE" id="PS50994"/>
    </source>
</evidence>
<dbReference type="GO" id="GO:0003676">
    <property type="term" value="F:nucleic acid binding"/>
    <property type="evidence" value="ECO:0007669"/>
    <property type="project" value="InterPro"/>
</dbReference>
<reference evidence="2" key="2">
    <citation type="journal article" date="2023" name="BMC Genomics">
        <title>Pest status, molecular evolution, and epigenetic factors derived from the genome assembly of Frankliniella fusca, a thysanopteran phytovirus vector.</title>
        <authorList>
            <person name="Catto M.A."/>
            <person name="Labadie P.E."/>
            <person name="Jacobson A.L."/>
            <person name="Kennedy G.G."/>
            <person name="Srinivasan R."/>
            <person name="Hunt B.G."/>
        </authorList>
    </citation>
    <scope>NUCLEOTIDE SEQUENCE</scope>
    <source>
        <strain evidence="2">PL_HMW_Pooled</strain>
    </source>
</reference>
<dbReference type="FunFam" id="3.30.420.10:FF:000032">
    <property type="entry name" value="Retrovirus-related Pol polyprotein from transposon 297-like Protein"/>
    <property type="match status" value="1"/>
</dbReference>
<dbReference type="InterPro" id="IPR050951">
    <property type="entry name" value="Retrovirus_Pol_polyprotein"/>
</dbReference>
<keyword evidence="3" id="KW-1185">Reference proteome</keyword>
<dbReference type="AlphaFoldDB" id="A0AAE1HVM9"/>
<dbReference type="Proteomes" id="UP001219518">
    <property type="component" value="Unassembled WGS sequence"/>
</dbReference>
<accession>A0AAE1HVM9</accession>
<proteinExistence type="predicted"/>
<comment type="caution">
    <text evidence="2">The sequence shown here is derived from an EMBL/GenBank/DDBJ whole genome shotgun (WGS) entry which is preliminary data.</text>
</comment>
<dbReference type="InterPro" id="IPR036397">
    <property type="entry name" value="RNaseH_sf"/>
</dbReference>
<protein>
    <submittedName>
        <fullName evidence="2">Gag-pol polyprotein</fullName>
    </submittedName>
</protein>
<dbReference type="Pfam" id="PF00665">
    <property type="entry name" value="rve"/>
    <property type="match status" value="1"/>
</dbReference>
<dbReference type="InterPro" id="IPR021109">
    <property type="entry name" value="Peptidase_aspartic_dom_sf"/>
</dbReference>
<dbReference type="GO" id="GO:0015074">
    <property type="term" value="P:DNA integration"/>
    <property type="evidence" value="ECO:0007669"/>
    <property type="project" value="InterPro"/>
</dbReference>
<dbReference type="SUPFAM" id="SSF53098">
    <property type="entry name" value="Ribonuclease H-like"/>
    <property type="match status" value="1"/>
</dbReference>
<sequence>MGATPAARDRRPPAPTGLPARISWLISGSLAGRPGRFLLDCGSELTLVRRGLLPVNEAPLPLPSFKADGAFRGGAASSLHGPRYTTITVGGIPLPQAVFDADIHEECLLGADFVAAHVLQFNPQADELFLQGPDGPRRVPLTRVTAPPTTITTALRVTAVTAVTIPAHAETIIRETSRGNRYLLVLVDYFTRWPEAIPIRTTDADTVARALVDHVFTRFGAPSELHSDRGSNFESHVFRAVMQLMGIRKTRTTPQRPQSNGAAERLIRTLTEHLAMVVQRNQGDWDLQAPLVLLSLRVAPHSTTGVSPSMLMFGRQLNLPPGLARGYPPRTPELPSRLDYPVWLQAHLRDIHHEVREHAGAVALRQKERYDVRAKRPTFQPGDRVWLYQPQRQSGRTPKLDCWWNGPWTILSLINDVTARIHQPDRPRCRPKTFHVDRLAPYLPER</sequence>
<dbReference type="EMBL" id="JAHWGI010001324">
    <property type="protein sequence ID" value="KAK3928273.1"/>
    <property type="molecule type" value="Genomic_DNA"/>
</dbReference>
<dbReference type="PROSITE" id="PS50994">
    <property type="entry name" value="INTEGRASE"/>
    <property type="match status" value="1"/>
</dbReference>
<name>A0AAE1HVM9_9NEOP</name>
<dbReference type="InterPro" id="IPR012337">
    <property type="entry name" value="RNaseH-like_sf"/>
</dbReference>
<dbReference type="InterPro" id="IPR001584">
    <property type="entry name" value="Integrase_cat-core"/>
</dbReference>
<reference evidence="2" key="1">
    <citation type="submission" date="2021-07" db="EMBL/GenBank/DDBJ databases">
        <authorList>
            <person name="Catto M.A."/>
            <person name="Jacobson A."/>
            <person name="Kennedy G."/>
            <person name="Labadie P."/>
            <person name="Hunt B.G."/>
            <person name="Srinivasan R."/>
        </authorList>
    </citation>
    <scope>NUCLEOTIDE SEQUENCE</scope>
    <source>
        <strain evidence="2">PL_HMW_Pooled</strain>
        <tissue evidence="2">Head</tissue>
    </source>
</reference>